<dbReference type="AlphaFoldDB" id="E4Z6J2"/>
<accession>E4Z6J2</accession>
<sequence length="95" mass="10671">MSSSISLFELAVEAAVKIPFEEVDEFFLSRGQLVPEDDLIIKCANATLPALPVIEAIELEFELQNDDDELSCQCSEFKNVNQSGFMIFATWMFSN</sequence>
<dbReference type="EMBL" id="FN658100">
    <property type="protein sequence ID" value="CBY43320.1"/>
    <property type="molecule type" value="Genomic_DNA"/>
</dbReference>
<name>E4Z6J2_OIKDI</name>
<reference evidence="1" key="1">
    <citation type="journal article" date="2010" name="Science">
        <title>Plasticity of animal genome architecture unmasked by rapid evolution of a pelagic tunicate.</title>
        <authorList>
            <person name="Denoeud F."/>
            <person name="Henriet S."/>
            <person name="Mungpakdee S."/>
            <person name="Aury J.M."/>
            <person name="Da Silva C."/>
            <person name="Brinkmann H."/>
            <person name="Mikhaleva J."/>
            <person name="Olsen L.C."/>
            <person name="Jubin C."/>
            <person name="Canestro C."/>
            <person name="Bouquet J.M."/>
            <person name="Danks G."/>
            <person name="Poulain J."/>
            <person name="Campsteijn C."/>
            <person name="Adamski M."/>
            <person name="Cross I."/>
            <person name="Yadetie F."/>
            <person name="Muffato M."/>
            <person name="Louis A."/>
            <person name="Butcher S."/>
            <person name="Tsagkogeorga G."/>
            <person name="Konrad A."/>
            <person name="Singh S."/>
            <person name="Jensen M.F."/>
            <person name="Cong E.H."/>
            <person name="Eikeseth-Otteraa H."/>
            <person name="Noel B."/>
            <person name="Anthouard V."/>
            <person name="Porcel B.M."/>
            <person name="Kachouri-Lafond R."/>
            <person name="Nishino A."/>
            <person name="Ugolini M."/>
            <person name="Chourrout P."/>
            <person name="Nishida H."/>
            <person name="Aasland R."/>
            <person name="Huzurbazar S."/>
            <person name="Westhof E."/>
            <person name="Delsuc F."/>
            <person name="Lehrach H."/>
            <person name="Reinhardt R."/>
            <person name="Weissenbach J."/>
            <person name="Roy S.W."/>
            <person name="Artiguenave F."/>
            <person name="Postlethwait J.H."/>
            <person name="Manak J.R."/>
            <person name="Thompson E.M."/>
            <person name="Jaillon O."/>
            <person name="Du Pasquier L."/>
            <person name="Boudinot P."/>
            <person name="Liberles D.A."/>
            <person name="Volff J.N."/>
            <person name="Philippe H."/>
            <person name="Lenhard B."/>
            <person name="Roest Crollius H."/>
            <person name="Wincker P."/>
            <person name="Chourrout D."/>
        </authorList>
    </citation>
    <scope>NUCLEOTIDE SEQUENCE [LARGE SCALE GENOMIC DNA]</scope>
</reference>
<dbReference type="Proteomes" id="UP000011014">
    <property type="component" value="Unassembled WGS sequence"/>
</dbReference>
<gene>
    <name evidence="1" type="ORF">GSOID_T00027905001</name>
</gene>
<protein>
    <submittedName>
        <fullName evidence="1">Uncharacterized protein</fullName>
    </submittedName>
</protein>
<organism evidence="1">
    <name type="scientific">Oikopleura dioica</name>
    <name type="common">Tunicate</name>
    <dbReference type="NCBI Taxonomy" id="34765"/>
    <lineage>
        <taxon>Eukaryota</taxon>
        <taxon>Metazoa</taxon>
        <taxon>Chordata</taxon>
        <taxon>Tunicata</taxon>
        <taxon>Appendicularia</taxon>
        <taxon>Copelata</taxon>
        <taxon>Oikopleuridae</taxon>
        <taxon>Oikopleura</taxon>
    </lineage>
</organism>
<proteinExistence type="predicted"/>
<evidence type="ECO:0000313" key="1">
    <source>
        <dbReference type="EMBL" id="CBY43320.1"/>
    </source>
</evidence>